<name>H5Y0J0_9FIRM</name>
<dbReference type="AlphaFoldDB" id="H5Y0J0"/>
<dbReference type="Proteomes" id="UP000005104">
    <property type="component" value="Chromosome"/>
</dbReference>
<protein>
    <submittedName>
        <fullName evidence="1">Uncharacterized protein</fullName>
    </submittedName>
</protein>
<organism evidence="1 2">
    <name type="scientific">Desulfosporosinus youngiae DSM 17734</name>
    <dbReference type="NCBI Taxonomy" id="768710"/>
    <lineage>
        <taxon>Bacteria</taxon>
        <taxon>Bacillati</taxon>
        <taxon>Bacillota</taxon>
        <taxon>Clostridia</taxon>
        <taxon>Eubacteriales</taxon>
        <taxon>Desulfitobacteriaceae</taxon>
        <taxon>Desulfosporosinus</taxon>
    </lineage>
</organism>
<evidence type="ECO:0000313" key="1">
    <source>
        <dbReference type="EMBL" id="EHQ92246.1"/>
    </source>
</evidence>
<reference evidence="1 2" key="1">
    <citation type="submission" date="2011-11" db="EMBL/GenBank/DDBJ databases">
        <title>The Noncontiguous Finished genome of Desulfosporosinus youngiae DSM 17734.</title>
        <authorList>
            <consortium name="US DOE Joint Genome Institute (JGI-PGF)"/>
            <person name="Lucas S."/>
            <person name="Han J."/>
            <person name="Lapidus A."/>
            <person name="Cheng J.-F."/>
            <person name="Goodwin L."/>
            <person name="Pitluck S."/>
            <person name="Peters L."/>
            <person name="Ovchinnikova G."/>
            <person name="Lu M."/>
            <person name="Land M.L."/>
            <person name="Hauser L."/>
            <person name="Pester M."/>
            <person name="Spring S."/>
            <person name="Ollivier B."/>
            <person name="Rattei T."/>
            <person name="Klenk H.-P."/>
            <person name="Wagner M."/>
            <person name="Loy A."/>
            <person name="Woyke T.J."/>
        </authorList>
    </citation>
    <scope>NUCLEOTIDE SEQUENCE [LARGE SCALE GENOMIC DNA]</scope>
    <source>
        <strain evidence="1 2">DSM 17734</strain>
    </source>
</reference>
<accession>H5Y0J0</accession>
<proteinExistence type="predicted"/>
<gene>
    <name evidence="1" type="ORF">DesyoDRAFT_5318</name>
</gene>
<dbReference type="EMBL" id="CM001441">
    <property type="protein sequence ID" value="EHQ92246.1"/>
    <property type="molecule type" value="Genomic_DNA"/>
</dbReference>
<dbReference type="HOGENOM" id="CLU_1956095_0_0_9"/>
<keyword evidence="2" id="KW-1185">Reference proteome</keyword>
<dbReference type="STRING" id="768710.DesyoDRAFT_5318"/>
<evidence type="ECO:0000313" key="2">
    <source>
        <dbReference type="Proteomes" id="UP000005104"/>
    </source>
</evidence>
<sequence>MFWMGFVIVLAILSWTVGPSYEWVIPLKWQTSIEGWKERFSKRSCSLNFVWKLSQENGELEKRVWLLRKELPGLQKMNRLPLNVEVQICSDLSLSRLERYIACLQRRFTEITICVCPCKSKGDNGGTC</sequence>